<evidence type="ECO:0000313" key="2">
    <source>
        <dbReference type="EMBL" id="QHT59561.1"/>
    </source>
</evidence>
<dbReference type="KEGG" id="plyc:GXP70_06070"/>
<dbReference type="RefSeq" id="WP_162355627.1">
    <property type="nucleotide sequence ID" value="NZ_CP048209.1"/>
</dbReference>
<protein>
    <recommendedName>
        <fullName evidence="4">DUF4367 domain-containing protein</fullName>
    </recommendedName>
</protein>
<evidence type="ECO:0000313" key="3">
    <source>
        <dbReference type="Proteomes" id="UP000476064"/>
    </source>
</evidence>
<feature type="transmembrane region" description="Helical" evidence="1">
    <location>
        <begin position="136"/>
        <end position="155"/>
    </location>
</feature>
<keyword evidence="1" id="KW-0812">Transmembrane</keyword>
<dbReference type="AlphaFoldDB" id="A0A6C0FVR7"/>
<evidence type="ECO:0008006" key="4">
    <source>
        <dbReference type="Google" id="ProtNLM"/>
    </source>
</evidence>
<keyword evidence="1" id="KW-1133">Transmembrane helix</keyword>
<name>A0A6C0FVR7_9BACL</name>
<keyword evidence="3" id="KW-1185">Reference proteome</keyword>
<dbReference type="EMBL" id="CP048209">
    <property type="protein sequence ID" value="QHT59561.1"/>
    <property type="molecule type" value="Genomic_DNA"/>
</dbReference>
<accession>A0A6C0FVR7</accession>
<organism evidence="2 3">
    <name type="scientific">Paenibacillus lycopersici</name>
    <dbReference type="NCBI Taxonomy" id="2704462"/>
    <lineage>
        <taxon>Bacteria</taxon>
        <taxon>Bacillati</taxon>
        <taxon>Bacillota</taxon>
        <taxon>Bacilli</taxon>
        <taxon>Bacillales</taxon>
        <taxon>Paenibacillaceae</taxon>
        <taxon>Paenibacillus</taxon>
    </lineage>
</organism>
<reference evidence="2 3" key="1">
    <citation type="submission" date="2020-01" db="EMBL/GenBank/DDBJ databases">
        <title>Paenibacillus sp. nov., isolated from tomato rhizosphere.</title>
        <authorList>
            <person name="Weon H.-Y."/>
            <person name="Lee S.A."/>
        </authorList>
    </citation>
    <scope>NUCLEOTIDE SEQUENCE [LARGE SCALE GENOMIC DNA]</scope>
    <source>
        <strain evidence="2 3">12200R-189</strain>
    </source>
</reference>
<evidence type="ECO:0000256" key="1">
    <source>
        <dbReference type="SAM" id="Phobius"/>
    </source>
</evidence>
<sequence length="416" mass="44821">MSIKDSRSPNNRDNEWEITDDQIEDALERLFAAVKDEKVPEAWLELPNQAGAEPEGTKNASRLQVVPPLQAAASPNAGRIEAGAPAGAGTAEMADAANALGLDASHAEPLQAAAARTDTGPVSPAAKRQRRLKRRWLSGAAAAAIAGVMLFSSWGQDVMASMINTFRVQHFESVSITESDLDGFRQALAEGTGDTRELDLRLYGEIEQSGGGTQRTVGSAEAEKLAGRPLKMLPGADAESIRYMPHQELTFKLHPKEINKLIKLLGGKTAFPNDIDNAPIRITTPDSFSMNARSAKGASSSRQLVQLQAPTINVPDEVDVEQVRQAVLDLPMLPNDLRTKLSAIGDWRHTLPVPSMGGEDVKTLNIGGSDAIVTNSGYSRTVLWLQDDWMYMLSGSQTDYPTEDAIIKEAEGLMNA</sequence>
<gene>
    <name evidence="2" type="ORF">GXP70_06070</name>
</gene>
<dbReference type="Proteomes" id="UP000476064">
    <property type="component" value="Chromosome"/>
</dbReference>
<keyword evidence="1" id="KW-0472">Membrane</keyword>
<proteinExistence type="predicted"/>